<keyword evidence="2" id="KW-1185">Reference proteome</keyword>
<organism evidence="1 2">
    <name type="scientific">Paraphaeosphaeria minitans</name>
    <dbReference type="NCBI Taxonomy" id="565426"/>
    <lineage>
        <taxon>Eukaryota</taxon>
        <taxon>Fungi</taxon>
        <taxon>Dikarya</taxon>
        <taxon>Ascomycota</taxon>
        <taxon>Pezizomycotina</taxon>
        <taxon>Dothideomycetes</taxon>
        <taxon>Pleosporomycetidae</taxon>
        <taxon>Pleosporales</taxon>
        <taxon>Massarineae</taxon>
        <taxon>Didymosphaeriaceae</taxon>
        <taxon>Paraphaeosphaeria</taxon>
    </lineage>
</organism>
<sequence>MGDNVDRLGEAARPIPTIDWVYIRTIEQEIATRHLRAGSLRTKVLELFDVANNIGEDEYRTGSEASHVTQQQRKEVAAEIHSIEADENRNLEAVQKLEAELREHWAIYAAYQCRTFCDCVRQKLPRELRDMVCQALWADAHHTITDWNLRALSIVPENAVALVESWSGRDTSFCFEQRFVGPDLQHELTEAWWRMSVFHFKTSQLIPKFISEDFWCATVKDRMKSVVVDLSYRERDLRSQSGLQAILGPTVAGTDLDSELEYIHTLSRVSKVALAIKKRDFRKIVATVQERQGRFLHAASKLFPGLEKLQNDGYHISVIVDGDIDIKVEGFDISTEGWRKQIHDAEEAFDEAQYATREGFGNHRCWPLTPKSDYSIAEESVS</sequence>
<evidence type="ECO:0000313" key="1">
    <source>
        <dbReference type="EMBL" id="KAF9729514.1"/>
    </source>
</evidence>
<accession>A0A9P6G869</accession>
<dbReference type="EMBL" id="WJXW01000016">
    <property type="protein sequence ID" value="KAF9729514.1"/>
    <property type="molecule type" value="Genomic_DNA"/>
</dbReference>
<dbReference type="Proteomes" id="UP000756921">
    <property type="component" value="Unassembled WGS sequence"/>
</dbReference>
<proteinExistence type="predicted"/>
<reference evidence="1" key="1">
    <citation type="journal article" date="2020" name="Mol. Plant Microbe Interact.">
        <title>Genome Sequence of the Biocontrol Agent Coniothyrium minitans strain Conio (IMI 134523).</title>
        <authorList>
            <person name="Patel D."/>
            <person name="Shittu T.A."/>
            <person name="Baroncelli R."/>
            <person name="Muthumeenakshi S."/>
            <person name="Osborne T.H."/>
            <person name="Janganan T.K."/>
            <person name="Sreenivasaprasad S."/>
        </authorList>
    </citation>
    <scope>NUCLEOTIDE SEQUENCE</scope>
    <source>
        <strain evidence="1">Conio</strain>
    </source>
</reference>
<name>A0A9P6G869_9PLEO</name>
<gene>
    <name evidence="1" type="ORF">PMIN01_12378</name>
</gene>
<dbReference type="AlphaFoldDB" id="A0A9P6G869"/>
<protein>
    <submittedName>
        <fullName evidence="1">Uncharacterized protein</fullName>
    </submittedName>
</protein>
<comment type="caution">
    <text evidence="1">The sequence shown here is derived from an EMBL/GenBank/DDBJ whole genome shotgun (WGS) entry which is preliminary data.</text>
</comment>
<dbReference type="OrthoDB" id="3684889at2759"/>
<evidence type="ECO:0000313" key="2">
    <source>
        <dbReference type="Proteomes" id="UP000756921"/>
    </source>
</evidence>